<protein>
    <submittedName>
        <fullName evidence="1">Uncharacterized protein</fullName>
    </submittedName>
</protein>
<keyword evidence="2" id="KW-1185">Reference proteome</keyword>
<dbReference type="Proteomes" id="UP001231370">
    <property type="component" value="Unassembled WGS sequence"/>
</dbReference>
<reference evidence="1 2" key="1">
    <citation type="submission" date="2023-01" db="EMBL/GenBank/DDBJ databases">
        <title>Novel diversity within Roseofilum (Cyanobacteria; Desertifilaceae) from marine benthic mats with descriptions of four novel species.</title>
        <authorList>
            <person name="Wang Y."/>
            <person name="Berthold D.E."/>
            <person name="Hu J."/>
            <person name="Lefler F.W."/>
            <person name="Laughinghouse H.D. IV."/>
        </authorList>
    </citation>
    <scope>NUCLEOTIDE SEQUENCE [LARGE SCALE GENOMIC DNA]</scope>
    <source>
        <strain evidence="1 2">BLCC-M91</strain>
    </source>
</reference>
<dbReference type="EMBL" id="JAQPOK010000026">
    <property type="protein sequence ID" value="MDJ1177917.1"/>
    <property type="molecule type" value="Genomic_DNA"/>
</dbReference>
<organism evidence="1 2">
    <name type="scientific">Roseofilum halophilum BLCC-M91</name>
    <dbReference type="NCBI Taxonomy" id="3022259"/>
    <lineage>
        <taxon>Bacteria</taxon>
        <taxon>Bacillati</taxon>
        <taxon>Cyanobacteriota</taxon>
        <taxon>Cyanophyceae</taxon>
        <taxon>Desertifilales</taxon>
        <taxon>Desertifilaceae</taxon>
        <taxon>Roseofilum</taxon>
        <taxon>Roseofilum halophilum</taxon>
    </lineage>
</organism>
<comment type="caution">
    <text evidence="1">The sequence shown here is derived from an EMBL/GenBank/DDBJ whole genome shotgun (WGS) entry which is preliminary data.</text>
</comment>
<dbReference type="RefSeq" id="WP_283761245.1">
    <property type="nucleotide sequence ID" value="NZ_JAQPOK010000026.1"/>
</dbReference>
<evidence type="ECO:0000313" key="1">
    <source>
        <dbReference type="EMBL" id="MDJ1177917.1"/>
    </source>
</evidence>
<gene>
    <name evidence="1" type="ORF">PJF56_03470</name>
</gene>
<proteinExistence type="predicted"/>
<evidence type="ECO:0000313" key="2">
    <source>
        <dbReference type="Proteomes" id="UP001231370"/>
    </source>
</evidence>
<accession>A0ABT7BFG5</accession>
<name>A0ABT7BFG5_9CYAN</name>
<sequence length="59" mass="6399">MTSPRSKIFIDDISSLSLASFKRSPILSGAVLNQVSVSIHFSPLPSKFSADRLTRAIAH</sequence>